<gene>
    <name evidence="1" type="ORF">GEOBRER4_19090</name>
</gene>
<evidence type="ECO:0000313" key="1">
    <source>
        <dbReference type="EMBL" id="BCG47159.1"/>
    </source>
</evidence>
<organism evidence="1 2">
    <name type="scientific">Citrifermentans bremense</name>
    <dbReference type="NCBI Taxonomy" id="60035"/>
    <lineage>
        <taxon>Bacteria</taxon>
        <taxon>Pseudomonadati</taxon>
        <taxon>Thermodesulfobacteriota</taxon>
        <taxon>Desulfuromonadia</taxon>
        <taxon>Geobacterales</taxon>
        <taxon>Geobacteraceae</taxon>
        <taxon>Citrifermentans</taxon>
    </lineage>
</organism>
<protein>
    <submittedName>
        <fullName evidence="1">Uncharacterized protein</fullName>
    </submittedName>
</protein>
<name>A0A6S6M0T4_9BACT</name>
<accession>A0A6S6M0T4</accession>
<sequence length="55" mass="6288">MPPLTDYIVHTAKMCDLILNNKLDTTNIQGKLEEIDKVMIVLEKHADKVTHRKAT</sequence>
<proteinExistence type="predicted"/>
<reference evidence="1 2" key="1">
    <citation type="submission" date="2020-06" db="EMBL/GenBank/DDBJ databases">
        <title>Interaction of electrochemicaly active bacteria, Geobacter bremensis R4 on different carbon anode.</title>
        <authorList>
            <person name="Meng L."/>
            <person name="Yoshida N."/>
        </authorList>
    </citation>
    <scope>NUCLEOTIDE SEQUENCE [LARGE SCALE GENOMIC DNA]</scope>
    <source>
        <strain evidence="1 2">R4</strain>
    </source>
</reference>
<dbReference type="KEGG" id="gbn:GEOBRER4_19090"/>
<evidence type="ECO:0000313" key="2">
    <source>
        <dbReference type="Proteomes" id="UP000515472"/>
    </source>
</evidence>
<dbReference type="AlphaFoldDB" id="A0A6S6M0T4"/>
<keyword evidence="2" id="KW-1185">Reference proteome</keyword>
<dbReference type="Proteomes" id="UP000515472">
    <property type="component" value="Chromosome"/>
</dbReference>
<dbReference type="EMBL" id="AP023213">
    <property type="protein sequence ID" value="BCG47159.1"/>
    <property type="molecule type" value="Genomic_DNA"/>
</dbReference>